<sequence length="191" mass="22510">MRLSIYTVTGYKPHEIGIFNDIRHPGVEYIKKALKKNIIQLIENEALEWILVSGQLGVELWAAEVTIELQEDFPDLKLAIITPFLEQEANWKEEKQEYYQFILAQADFVDSLTKRPYENPSQFRMKNQFFINKSNGLLILYDEDTPGSPKYILEIARKKQEKDETFHIKSITPYDIQVLAEEEQMEDGEYW</sequence>
<dbReference type="Gene3D" id="3.40.50.450">
    <property type="match status" value="1"/>
</dbReference>
<dbReference type="NCBIfam" id="NF010181">
    <property type="entry name" value="PRK13660.1"/>
    <property type="match status" value="1"/>
</dbReference>
<evidence type="ECO:0000313" key="3">
    <source>
        <dbReference type="Proteomes" id="UP000027936"/>
    </source>
</evidence>
<gene>
    <name evidence="2" type="ORF">M670_03648</name>
</gene>
<reference evidence="2 3" key="1">
    <citation type="submission" date="2014-04" db="EMBL/GenBank/DDBJ databases">
        <title>Draft genome sequence of Bacillus azotoformans MEV2011, a (co-) denitrifying strain unable to grow in the presence of oxygen.</title>
        <authorList>
            <person name="Nielsen M."/>
            <person name="Schreiber L."/>
            <person name="Finster K."/>
            <person name="Schramm A."/>
        </authorList>
    </citation>
    <scope>NUCLEOTIDE SEQUENCE [LARGE SCALE GENOMIC DNA]</scope>
    <source>
        <strain evidence="2 3">MEV2011</strain>
    </source>
</reference>
<proteinExistence type="inferred from homology"/>
<dbReference type="PANTHER" id="PTHR38440">
    <property type="entry name" value="UPF0398 PROTEIN YPSA"/>
    <property type="match status" value="1"/>
</dbReference>
<evidence type="ECO:0000256" key="1">
    <source>
        <dbReference type="HAMAP-Rule" id="MF_01575"/>
    </source>
</evidence>
<dbReference type="Pfam" id="PF06908">
    <property type="entry name" value="YpsA"/>
    <property type="match status" value="1"/>
</dbReference>
<organism evidence="2 3">
    <name type="scientific">Schinkia azotoformans MEV2011</name>
    <dbReference type="NCBI Taxonomy" id="1348973"/>
    <lineage>
        <taxon>Bacteria</taxon>
        <taxon>Bacillati</taxon>
        <taxon>Bacillota</taxon>
        <taxon>Bacilli</taxon>
        <taxon>Bacillales</taxon>
        <taxon>Bacillaceae</taxon>
        <taxon>Calidifontibacillus/Schinkia group</taxon>
        <taxon>Schinkia</taxon>
    </lineage>
</organism>
<comment type="similarity">
    <text evidence="1">Belongs to the UPF0398 family.</text>
</comment>
<dbReference type="PATRIC" id="fig|1348973.3.peg.3525"/>
<dbReference type="PANTHER" id="PTHR38440:SF1">
    <property type="entry name" value="UPF0398 PROTEIN SPR0331"/>
    <property type="match status" value="1"/>
</dbReference>
<dbReference type="HAMAP" id="MF_01575">
    <property type="entry name" value="UPF0398"/>
    <property type="match status" value="1"/>
</dbReference>
<name>A0A072NII9_SCHAZ</name>
<dbReference type="Proteomes" id="UP000027936">
    <property type="component" value="Unassembled WGS sequence"/>
</dbReference>
<dbReference type="PIRSF" id="PIRSF021290">
    <property type="entry name" value="DUF1273"/>
    <property type="match status" value="1"/>
</dbReference>
<comment type="caution">
    <text evidence="2">The sequence shown here is derived from an EMBL/GenBank/DDBJ whole genome shotgun (WGS) entry which is preliminary data.</text>
</comment>
<evidence type="ECO:0000313" key="2">
    <source>
        <dbReference type="EMBL" id="KEF37057.1"/>
    </source>
</evidence>
<dbReference type="AlphaFoldDB" id="A0A072NII9"/>
<accession>A0A072NII9</accession>
<dbReference type="SUPFAM" id="SSF102405">
    <property type="entry name" value="MCP/YpsA-like"/>
    <property type="match status" value="1"/>
</dbReference>
<protein>
    <recommendedName>
        <fullName evidence="1">UPF0398 protein M670_03648</fullName>
    </recommendedName>
</protein>
<dbReference type="InterPro" id="IPR010697">
    <property type="entry name" value="YspA"/>
</dbReference>
<dbReference type="EMBL" id="JJRY01000018">
    <property type="protein sequence ID" value="KEF37057.1"/>
    <property type="molecule type" value="Genomic_DNA"/>
</dbReference>